<name>A0A4P9CC02_EUBML</name>
<dbReference type="SUPFAM" id="SSF51726">
    <property type="entry name" value="UROD/MetE-like"/>
    <property type="match status" value="1"/>
</dbReference>
<dbReference type="Gene3D" id="3.20.20.210">
    <property type="match status" value="1"/>
</dbReference>
<evidence type="ECO:0000313" key="1">
    <source>
        <dbReference type="EMBL" id="QCT72375.1"/>
    </source>
</evidence>
<dbReference type="Proteomes" id="UP000218387">
    <property type="component" value="Chromosome"/>
</dbReference>
<gene>
    <name evidence="1" type="ORF">CPZ25_013890</name>
</gene>
<dbReference type="KEGG" id="emt:CPZ25_013890"/>
<keyword evidence="2" id="KW-1185">Reference proteome</keyword>
<organism evidence="1 2">
    <name type="scientific">Eubacterium maltosivorans</name>
    <dbReference type="NCBI Taxonomy" id="2041044"/>
    <lineage>
        <taxon>Bacteria</taxon>
        <taxon>Bacillati</taxon>
        <taxon>Bacillota</taxon>
        <taxon>Clostridia</taxon>
        <taxon>Eubacteriales</taxon>
        <taxon>Eubacteriaceae</taxon>
        <taxon>Eubacterium</taxon>
    </lineage>
</organism>
<dbReference type="EMBL" id="CP029487">
    <property type="protein sequence ID" value="QCT72375.1"/>
    <property type="molecule type" value="Genomic_DNA"/>
</dbReference>
<dbReference type="RefSeq" id="WP_058693067.1">
    <property type="nucleotide sequence ID" value="NZ_CABJDW020000013.1"/>
</dbReference>
<protein>
    <submittedName>
        <fullName evidence="1">Uroporphyrinogen decarboxylase</fullName>
    </submittedName>
</protein>
<evidence type="ECO:0000313" key="2">
    <source>
        <dbReference type="Proteomes" id="UP000218387"/>
    </source>
</evidence>
<dbReference type="InterPro" id="IPR038071">
    <property type="entry name" value="UROD/MetE-like_sf"/>
</dbReference>
<accession>A0A4P9CC02</accession>
<dbReference type="AlphaFoldDB" id="A0A4P9CC02"/>
<sequence length="461" mass="52345">MSDQKMTSAQEKKAERTKLFEDVYSGVIPKRVPIKASMTLEAALEYSEIPVGKTLWDLDPENITAAMDRVCEFIPSDTPAVGGILKNPAVFKLLGSRGYSMGQTGYMQHTDLETLKADEYDAFIKDPYTFIVTKSLPRIFENLDTDSPRAGMILAEAMKAFYDHQAKFNAIKAPVFKKYGYFTPPAGANTLCQASFDLIGDFLRGVKGIYMDVRQRPEKIIEACEAMLPMQVKRGLPAKPHKLGEVFMPLHLGTYLRKKDFEKIYWPSFSKFIHIMAENGQTASLFCEHDWMRYLDLLQDLPENTRIQFEYGDPKVIKEKLGNKHVLSGLYPITLTKTGTKQECIDKAKEMIDIMAPGGRFIFNFDKSAMSLDTINIENYAAVIQYVAENTNYQNAGETAKGPDNNQYEKPDTTVSSFESPFYTNWRDVPKNEIETSLESTVDPLLQSYEDMLYKMIFTII</sequence>
<proteinExistence type="predicted"/>
<reference evidence="1 2" key="1">
    <citation type="submission" date="2018-05" db="EMBL/GenBank/DDBJ databases">
        <title>Genome comparison of Eubacterium sp.</title>
        <authorList>
            <person name="Feng Y."/>
            <person name="Sanchez-Andrea I."/>
            <person name="Stams A.J.M."/>
            <person name="De Vos W.M."/>
        </authorList>
    </citation>
    <scope>NUCLEOTIDE SEQUENCE [LARGE SCALE GENOMIC DNA]</scope>
    <source>
        <strain evidence="1 2">YI</strain>
    </source>
</reference>